<dbReference type="SUPFAM" id="SSF52540">
    <property type="entry name" value="P-loop containing nucleoside triphosphate hydrolases"/>
    <property type="match status" value="1"/>
</dbReference>
<evidence type="ECO:0000256" key="1">
    <source>
        <dbReference type="ARBA" id="ARBA00022741"/>
    </source>
</evidence>
<evidence type="ECO:0000313" key="5">
    <source>
        <dbReference type="Proteomes" id="UP000215134"/>
    </source>
</evidence>
<dbReference type="AlphaFoldDB" id="A0A240CBK9"/>
<accession>A0A240CBK9</accession>
<keyword evidence="1 3" id="KW-0547">Nucleotide-binding</keyword>
<keyword evidence="2 3" id="KW-0067">ATP-binding</keyword>
<gene>
    <name evidence="4" type="primary">yhcM</name>
    <name evidence="3" type="synonym">zapE</name>
    <name evidence="4" type="ORF">SAMEA4384070_04316</name>
</gene>
<dbReference type="EMBL" id="LT906479">
    <property type="protein sequence ID" value="SNW05305.1"/>
    <property type="molecule type" value="Genomic_DNA"/>
</dbReference>
<dbReference type="Proteomes" id="UP000215134">
    <property type="component" value="Chromosome 1"/>
</dbReference>
<dbReference type="FunFam" id="3.40.50.300:FF:001019">
    <property type="entry name" value="Cell division protein ZapE"/>
    <property type="match status" value="1"/>
</dbReference>
<dbReference type="PANTHER" id="PTHR12169">
    <property type="entry name" value="ATPASE N2B"/>
    <property type="match status" value="1"/>
</dbReference>
<dbReference type="GO" id="GO:0005524">
    <property type="term" value="F:ATP binding"/>
    <property type="evidence" value="ECO:0007669"/>
    <property type="project" value="UniProtKB-UniRule"/>
</dbReference>
<reference evidence="4 5" key="1">
    <citation type="submission" date="2017-06" db="EMBL/GenBank/DDBJ databases">
        <authorList>
            <consortium name="Pathogen Informatics"/>
        </authorList>
    </citation>
    <scope>NUCLEOTIDE SEQUENCE [LARGE SCALE GENOMIC DNA]</scope>
    <source>
        <strain evidence="4 5">NCTC12148</strain>
    </source>
</reference>
<dbReference type="PANTHER" id="PTHR12169:SF6">
    <property type="entry name" value="AFG1-LIKE ATPASE"/>
    <property type="match status" value="1"/>
</dbReference>
<sequence length="387" mass="44056">MQGIAFLGNIEQMQAQSPLSRYQRLLAAGEYQADEVQCQAVTQLDRIYQALQQAPAASAPTGGLRGKLGRLLGKGAEPARQRPVQGLYMWGGVGRGKTWLMDMFFHSLPGDRKLRLHFHRFMLRVHEELTALQGQENPLETIADGFKAQTDVLCFDEFFVSDITDAMLLATLLQALFARGITLVATSNIPPDDLYRNGLQRARFLPAIELINQYCDVMNVDAGIDYRLRTLTQAHLYLTPLNEQTRETLDRMFVKLAGKPGEEAPVLQVNHRPLQAIRAVDGVLAVDFHTLCEEARSQLDYIALSRLYHSVMLYDVQVMGPLKENTARRFLALVDEFYERHVKLVIAAEAPMFEIYQGERLKFEYQRCLSRLQEMQSEEYLRLPHLP</sequence>
<keyword evidence="3" id="KW-0378">Hydrolase</keyword>
<comment type="subcellular location">
    <subcellularLocation>
        <location evidence="3">Cytoplasm</location>
    </subcellularLocation>
</comment>
<dbReference type="InterPro" id="IPR030870">
    <property type="entry name" value="ZapE"/>
</dbReference>
<dbReference type="InterPro" id="IPR005654">
    <property type="entry name" value="ATPase_AFG1-like"/>
</dbReference>
<dbReference type="Pfam" id="PF03969">
    <property type="entry name" value="AFG1_ATPase"/>
    <property type="match status" value="1"/>
</dbReference>
<dbReference type="GO" id="GO:0032153">
    <property type="term" value="C:cell division site"/>
    <property type="evidence" value="ECO:0007669"/>
    <property type="project" value="TreeGrafter"/>
</dbReference>
<keyword evidence="5" id="KW-1185">Reference proteome</keyword>
<dbReference type="NCBIfam" id="NF040713">
    <property type="entry name" value="ZapE"/>
    <property type="match status" value="1"/>
</dbReference>
<evidence type="ECO:0000256" key="2">
    <source>
        <dbReference type="ARBA" id="ARBA00022840"/>
    </source>
</evidence>
<dbReference type="GO" id="GO:0005737">
    <property type="term" value="C:cytoplasm"/>
    <property type="evidence" value="ECO:0007669"/>
    <property type="project" value="UniProtKB-SubCell"/>
</dbReference>
<comment type="similarity">
    <text evidence="3">Belongs to the AFG1 ATPase family. ZapE subfamily.</text>
</comment>
<proteinExistence type="inferred from homology"/>
<comment type="subunit">
    <text evidence="3">Interacts with FtsZ.</text>
</comment>
<comment type="function">
    <text evidence="3">Reduces the stability of FtsZ polymers in the presence of ATP.</text>
</comment>
<keyword evidence="3" id="KW-0132">Cell division</keyword>
<dbReference type="Gene3D" id="3.40.50.300">
    <property type="entry name" value="P-loop containing nucleotide triphosphate hydrolases"/>
    <property type="match status" value="1"/>
</dbReference>
<organism evidence="4 5">
    <name type="scientific">Serratia ficaria</name>
    <dbReference type="NCBI Taxonomy" id="61651"/>
    <lineage>
        <taxon>Bacteria</taxon>
        <taxon>Pseudomonadati</taxon>
        <taxon>Pseudomonadota</taxon>
        <taxon>Gammaproteobacteria</taxon>
        <taxon>Enterobacterales</taxon>
        <taxon>Yersiniaceae</taxon>
        <taxon>Serratia</taxon>
    </lineage>
</organism>
<evidence type="ECO:0000256" key="3">
    <source>
        <dbReference type="HAMAP-Rule" id="MF_01919"/>
    </source>
</evidence>
<name>A0A240CBK9_SERFI</name>
<dbReference type="InterPro" id="IPR027417">
    <property type="entry name" value="P-loop_NTPase"/>
</dbReference>
<keyword evidence="3" id="KW-0963">Cytoplasm</keyword>
<dbReference type="HAMAP" id="MF_01919">
    <property type="entry name" value="ZapE"/>
    <property type="match status" value="1"/>
</dbReference>
<keyword evidence="3" id="KW-0131">Cell cycle</keyword>
<evidence type="ECO:0000313" key="4">
    <source>
        <dbReference type="EMBL" id="SNW05305.1"/>
    </source>
</evidence>
<dbReference type="STRING" id="1411141.GCA_001590885_02295"/>
<dbReference type="GO" id="GO:0016887">
    <property type="term" value="F:ATP hydrolysis activity"/>
    <property type="evidence" value="ECO:0007669"/>
    <property type="project" value="UniProtKB-UniRule"/>
</dbReference>
<protein>
    <recommendedName>
        <fullName evidence="3">Cell division protein ZapE</fullName>
    </recommendedName>
    <alternativeName>
        <fullName evidence="3">Z ring-associated protein ZapE</fullName>
    </alternativeName>
</protein>
<dbReference type="GO" id="GO:0051301">
    <property type="term" value="P:cell division"/>
    <property type="evidence" value="ECO:0007669"/>
    <property type="project" value="UniProtKB-UniRule"/>
</dbReference>
<dbReference type="KEGG" id="sfj:SAMEA4384070_4316"/>
<feature type="binding site" evidence="3">
    <location>
        <begin position="91"/>
        <end position="98"/>
    </location>
    <ligand>
        <name>ATP</name>
        <dbReference type="ChEBI" id="CHEBI:30616"/>
    </ligand>
</feature>